<comment type="subunit">
    <text evidence="6">Tightly associated with the cellulose synthase catalytic subunit.</text>
</comment>
<dbReference type="GO" id="GO:0006011">
    <property type="term" value="P:UDP-alpha-D-glucose metabolic process"/>
    <property type="evidence" value="ECO:0007669"/>
    <property type="project" value="InterPro"/>
</dbReference>
<dbReference type="EMBL" id="VSZS01000066">
    <property type="protein sequence ID" value="TYR30636.1"/>
    <property type="molecule type" value="Genomic_DNA"/>
</dbReference>
<name>A0A5D4GP67_9HYPH</name>
<dbReference type="Gene3D" id="2.60.120.260">
    <property type="entry name" value="Galactose-binding domain-like"/>
    <property type="match status" value="2"/>
</dbReference>
<evidence type="ECO:0000256" key="3">
    <source>
        <dbReference type="ARBA" id="ARBA00022692"/>
    </source>
</evidence>
<keyword evidence="9" id="KW-1185">Reference proteome</keyword>
<reference evidence="8 9" key="2">
    <citation type="submission" date="2019-09" db="EMBL/GenBank/DDBJ databases">
        <title>Mesorhizobium sp. MaA-C15 isolated from Microcystis aeruginosa.</title>
        <authorList>
            <person name="Jeong S.E."/>
            <person name="Jin H.M."/>
            <person name="Jeon C.O."/>
        </authorList>
    </citation>
    <scope>NUCLEOTIDE SEQUENCE [LARGE SCALE GENOMIC DNA]</scope>
    <source>
        <strain evidence="8 9">MaA-C15</strain>
    </source>
</reference>
<keyword evidence="6" id="KW-0997">Cell inner membrane</keyword>
<dbReference type="OrthoDB" id="7615145at2"/>
<dbReference type="GO" id="GO:0030244">
    <property type="term" value="P:cellulose biosynthetic process"/>
    <property type="evidence" value="ECO:0007669"/>
    <property type="project" value="UniProtKB-KW"/>
</dbReference>
<dbReference type="PANTHER" id="PTHR39083">
    <property type="entry name" value="CYCLIC DI-GMP-BINDING PROTEIN"/>
    <property type="match status" value="1"/>
</dbReference>
<feature type="compositionally biased region" description="Acidic residues" evidence="7">
    <location>
        <begin position="44"/>
        <end position="54"/>
    </location>
</feature>
<organism evidence="8 9">
    <name type="scientific">Neoaquamicrobium microcysteis</name>
    <dbReference type="NCBI Taxonomy" id="2682781"/>
    <lineage>
        <taxon>Bacteria</taxon>
        <taxon>Pseudomonadati</taxon>
        <taxon>Pseudomonadota</taxon>
        <taxon>Alphaproteobacteria</taxon>
        <taxon>Hyphomicrobiales</taxon>
        <taxon>Phyllobacteriaceae</taxon>
        <taxon>Neoaquamicrobium</taxon>
    </lineage>
</organism>
<evidence type="ECO:0000313" key="8">
    <source>
        <dbReference type="EMBL" id="TYR30636.1"/>
    </source>
</evidence>
<feature type="region of interest" description="Disordered" evidence="7">
    <location>
        <begin position="13"/>
        <end position="70"/>
    </location>
</feature>
<comment type="subcellular location">
    <subcellularLocation>
        <location evidence="6">Cell inner membrane</location>
    </subcellularLocation>
    <subcellularLocation>
        <location evidence="1">Cell membrane</location>
        <topology evidence="1">Single-pass membrane protein</topology>
    </subcellularLocation>
</comment>
<evidence type="ECO:0000256" key="5">
    <source>
        <dbReference type="ARBA" id="ARBA00023136"/>
    </source>
</evidence>
<evidence type="ECO:0000313" key="9">
    <source>
        <dbReference type="Proteomes" id="UP000323258"/>
    </source>
</evidence>
<evidence type="ECO:0000256" key="7">
    <source>
        <dbReference type="SAM" id="MobiDB-lite"/>
    </source>
</evidence>
<dbReference type="Proteomes" id="UP000323258">
    <property type="component" value="Unassembled WGS sequence"/>
</dbReference>
<comment type="function">
    <text evidence="6">Binds the cellulose synthase activator, bis-(3'-5') cyclic diguanylic acid (c-di-GMP).</text>
</comment>
<keyword evidence="6" id="KW-0135">Cellulose biosynthesis</keyword>
<reference evidence="8 9" key="1">
    <citation type="submission" date="2019-08" db="EMBL/GenBank/DDBJ databases">
        <authorList>
            <person name="Seo Y.L."/>
        </authorList>
    </citation>
    <scope>NUCLEOTIDE SEQUENCE [LARGE SCALE GENOMIC DNA]</scope>
    <source>
        <strain evidence="8 9">MaA-C15</strain>
    </source>
</reference>
<comment type="pathway">
    <text evidence="6">Glycan metabolism; bacterial cellulose biosynthesis.</text>
</comment>
<feature type="signal peptide" evidence="6">
    <location>
        <begin position="1"/>
        <end position="18"/>
    </location>
</feature>
<keyword evidence="6" id="KW-0732">Signal</keyword>
<keyword evidence="2 6" id="KW-1003">Cell membrane</keyword>
<dbReference type="InterPro" id="IPR018513">
    <property type="entry name" value="Cell_synthase_bac"/>
</dbReference>
<evidence type="ECO:0000256" key="4">
    <source>
        <dbReference type="ARBA" id="ARBA00022989"/>
    </source>
</evidence>
<dbReference type="AlphaFoldDB" id="A0A5D4GP67"/>
<feature type="transmembrane region" description="Helical" evidence="6">
    <location>
        <begin position="751"/>
        <end position="773"/>
    </location>
</feature>
<dbReference type="UniPathway" id="UPA00694"/>
<dbReference type="GO" id="GO:0005886">
    <property type="term" value="C:plasma membrane"/>
    <property type="evidence" value="ECO:0007669"/>
    <property type="project" value="UniProtKB-SubCell"/>
</dbReference>
<dbReference type="Pfam" id="PF03170">
    <property type="entry name" value="BcsB"/>
    <property type="match status" value="1"/>
</dbReference>
<keyword evidence="6" id="KW-0973">c-di-GMP</keyword>
<evidence type="ECO:0000256" key="1">
    <source>
        <dbReference type="ARBA" id="ARBA00004162"/>
    </source>
</evidence>
<comment type="caution">
    <text evidence="8">The sequence shown here is derived from an EMBL/GenBank/DDBJ whole genome shotgun (WGS) entry which is preliminary data.</text>
</comment>
<evidence type="ECO:0000256" key="6">
    <source>
        <dbReference type="RuleBase" id="RU365021"/>
    </source>
</evidence>
<keyword evidence="5 6" id="KW-0472">Membrane</keyword>
<keyword evidence="3 6" id="KW-0812">Transmembrane</keyword>
<comment type="similarity">
    <text evidence="6">Belongs to the AcsB/BcsB family.</text>
</comment>
<proteinExistence type="inferred from homology"/>
<protein>
    <recommendedName>
        <fullName evidence="6">Cyclic di-GMP-binding protein</fullName>
    </recommendedName>
    <alternativeName>
        <fullName evidence="6">Cellulose synthase regulatory subunit</fullName>
    </alternativeName>
</protein>
<gene>
    <name evidence="8" type="ORF">FY036_18170</name>
</gene>
<keyword evidence="4 6" id="KW-1133">Transmembrane helix</keyword>
<evidence type="ECO:0000256" key="2">
    <source>
        <dbReference type="ARBA" id="ARBA00022475"/>
    </source>
</evidence>
<accession>A0A5D4GP67</accession>
<dbReference type="RefSeq" id="WP_148916172.1">
    <property type="nucleotide sequence ID" value="NZ_VSZS01000066.1"/>
</dbReference>
<sequence length="780" mass="83261">MRLLLAALLVAGASGAAAQQQPFDMTPERPPVEEAEPLPQPAPTEDDVEEEPEPEAAQPVQPVRPTQPAAEARRQLLPDGNLVLGGESASRSWAVHLTAAQAASAATLHLGYQNAVVAAPESSRLQVFINNTVVADQAVRSADGVASIEAAVPPGLLRAGRNDLTMRVRHRHRTDCTIASTYELWTEIYAAQTYLSFSDSAANTFVGVSDLRALAPDAEGRTMVEIVAPAMERLDMTADILRLAQAVALYANQTNLEFSIASAIDPERRDQSLRVLLGSLEELQMAAGTLPPGAAQGSVTTFLPRNGESVPTLVVSGRSREEWRAAIDQLLAPVDRAGGTRREALITESWRTPNAPMVYEQRNLTFAELGIPSEQFSGRRYMRSFTFAIPADFYAGSYGEARLLLDAAYSSAVLPGSSINVYVNGNIAASMQLTERRGAILNQMPIKVTMRHFRPGLNEVTVEAELLTEQDDACLPGAAADETPRFAVFDTSRFVMPDFGRIGQYPNLSATAGTGYPYGLANDPVAIVLERDDLAGISTAANMLARIALAAGRTIPVSATTSTDAARQQDAIFIGAINAIPAGVLAQVGVNEDSRTSWTTAAAAPAGQGPDQASLDDWRRQMERPGFGDIGDWFSRTFGITIDMMRFTPTDDTAYLPSQADALLIAQGTNPAGNGVWTVIAAPSTDQLAAGSAGLADHRTWGQLSGRVTTLGSDLRTTMSRPVASASFVESQPPSFTNYRLIVANWLSANILSYSLLLVVACVLLGIGTSGLLSRLGRRR</sequence>
<feature type="chain" id="PRO_5023158160" description="Cyclic di-GMP-binding protein" evidence="6">
    <location>
        <begin position="19"/>
        <end position="780"/>
    </location>
</feature>
<dbReference type="PANTHER" id="PTHR39083:SF1">
    <property type="entry name" value="CYCLIC DI-GMP-BINDING PROTEIN"/>
    <property type="match status" value="1"/>
</dbReference>